<protein>
    <submittedName>
        <fullName evidence="1">Uncharacterized protein</fullName>
    </submittedName>
</protein>
<evidence type="ECO:0000313" key="2">
    <source>
        <dbReference type="Proteomes" id="UP000199064"/>
    </source>
</evidence>
<evidence type="ECO:0000313" key="1">
    <source>
        <dbReference type="EMBL" id="SEB74883.1"/>
    </source>
</evidence>
<organism evidence="1 2">
    <name type="scientific">Nitratireductor aquibiodomus</name>
    <dbReference type="NCBI Taxonomy" id="204799"/>
    <lineage>
        <taxon>Bacteria</taxon>
        <taxon>Pseudomonadati</taxon>
        <taxon>Pseudomonadota</taxon>
        <taxon>Alphaproteobacteria</taxon>
        <taxon>Hyphomicrobiales</taxon>
        <taxon>Phyllobacteriaceae</taxon>
        <taxon>Nitratireductor</taxon>
    </lineage>
</organism>
<dbReference type="Proteomes" id="UP000199064">
    <property type="component" value="Unassembled WGS sequence"/>
</dbReference>
<accession>A0A1H4LW16</accession>
<dbReference type="AlphaFoldDB" id="A0A1H4LW16"/>
<gene>
    <name evidence="1" type="ORF">SAMN05216452_3024</name>
</gene>
<reference evidence="2" key="1">
    <citation type="submission" date="2016-10" db="EMBL/GenBank/DDBJ databases">
        <authorList>
            <person name="Varghese N."/>
            <person name="Submissions S."/>
        </authorList>
    </citation>
    <scope>NUCLEOTIDE SEQUENCE [LARGE SCALE GENOMIC DNA]</scope>
    <source>
        <strain evidence="2">ES.061</strain>
    </source>
</reference>
<dbReference type="RefSeq" id="WP_025029779.1">
    <property type="nucleotide sequence ID" value="NZ_FNSL01000001.1"/>
</dbReference>
<sequence>MPTNFASVHAHLERAQAELTGTDPATQQLREAIGLLMDAALKAEFSAKPQVCEIIPFPRTEAGRPTRTSHHG</sequence>
<proteinExistence type="predicted"/>
<dbReference type="EMBL" id="FNSL01000001">
    <property type="protein sequence ID" value="SEB74883.1"/>
    <property type="molecule type" value="Genomic_DNA"/>
</dbReference>
<keyword evidence="2" id="KW-1185">Reference proteome</keyword>
<name>A0A1H4LW16_9HYPH</name>